<dbReference type="InterPro" id="IPR036918">
    <property type="entry name" value="Pyrv_Knase_C_sf"/>
</dbReference>
<dbReference type="OrthoDB" id="9812123at2"/>
<evidence type="ECO:0000256" key="10">
    <source>
        <dbReference type="ARBA" id="ARBA00022840"/>
    </source>
</evidence>
<dbReference type="GO" id="GO:0005524">
    <property type="term" value="F:ATP binding"/>
    <property type="evidence" value="ECO:0007669"/>
    <property type="project" value="UniProtKB-KW"/>
</dbReference>
<name>D1CCU2_THET1</name>
<evidence type="ECO:0000256" key="7">
    <source>
        <dbReference type="ARBA" id="ARBA00022723"/>
    </source>
</evidence>
<evidence type="ECO:0000256" key="8">
    <source>
        <dbReference type="ARBA" id="ARBA00022741"/>
    </source>
</evidence>
<dbReference type="InterPro" id="IPR015813">
    <property type="entry name" value="Pyrv/PenolPyrv_kinase-like_dom"/>
</dbReference>
<evidence type="ECO:0000256" key="5">
    <source>
        <dbReference type="ARBA" id="ARBA00012142"/>
    </source>
</evidence>
<evidence type="ECO:0000256" key="11">
    <source>
        <dbReference type="ARBA" id="ARBA00022842"/>
    </source>
</evidence>
<keyword evidence="6 15" id="KW-0808">Transferase</keyword>
<evidence type="ECO:0000256" key="6">
    <source>
        <dbReference type="ARBA" id="ARBA00022679"/>
    </source>
</evidence>
<dbReference type="InterPro" id="IPR015806">
    <property type="entry name" value="Pyrv_Knase_insert_dom_sf"/>
</dbReference>
<evidence type="ECO:0000256" key="2">
    <source>
        <dbReference type="ARBA" id="ARBA00001958"/>
    </source>
</evidence>
<keyword evidence="9 15" id="KW-0418">Kinase</keyword>
<dbReference type="GO" id="GO:0004743">
    <property type="term" value="F:pyruvate kinase activity"/>
    <property type="evidence" value="ECO:0007669"/>
    <property type="project" value="UniProtKB-UniRule"/>
</dbReference>
<evidence type="ECO:0000259" key="16">
    <source>
        <dbReference type="Pfam" id="PF00224"/>
    </source>
</evidence>
<dbReference type="HOGENOM" id="CLU_015439_0_2_0"/>
<dbReference type="STRING" id="525904.Tter_1701"/>
<dbReference type="NCBIfam" id="NF004491">
    <property type="entry name" value="PRK05826.1"/>
    <property type="match status" value="1"/>
</dbReference>
<evidence type="ECO:0000256" key="12">
    <source>
        <dbReference type="ARBA" id="ARBA00023152"/>
    </source>
</evidence>
<dbReference type="FunFam" id="2.40.33.10:FF:000001">
    <property type="entry name" value="Pyruvate kinase"/>
    <property type="match status" value="1"/>
</dbReference>
<evidence type="ECO:0000256" key="13">
    <source>
        <dbReference type="ARBA" id="ARBA00023317"/>
    </source>
</evidence>
<accession>D1CCU2</accession>
<dbReference type="NCBIfam" id="TIGR01064">
    <property type="entry name" value="pyruv_kin"/>
    <property type="match status" value="1"/>
</dbReference>
<dbReference type="eggNOG" id="COG0469">
    <property type="taxonomic scope" value="Bacteria"/>
</dbReference>
<keyword evidence="19" id="KW-1185">Reference proteome</keyword>
<evidence type="ECO:0000256" key="4">
    <source>
        <dbReference type="ARBA" id="ARBA00008663"/>
    </source>
</evidence>
<dbReference type="SUPFAM" id="SSF52935">
    <property type="entry name" value="PK C-terminal domain-like"/>
    <property type="match status" value="1"/>
</dbReference>
<proteinExistence type="inferred from homology"/>
<protein>
    <recommendedName>
        <fullName evidence="5 14">Pyruvate kinase</fullName>
        <ecNumber evidence="5 14">2.7.1.40</ecNumber>
    </recommendedName>
</protein>
<evidence type="ECO:0000256" key="3">
    <source>
        <dbReference type="ARBA" id="ARBA00004997"/>
    </source>
</evidence>
<comment type="catalytic activity">
    <reaction evidence="15">
        <text>pyruvate + ATP = phosphoenolpyruvate + ADP + H(+)</text>
        <dbReference type="Rhea" id="RHEA:18157"/>
        <dbReference type="ChEBI" id="CHEBI:15361"/>
        <dbReference type="ChEBI" id="CHEBI:15378"/>
        <dbReference type="ChEBI" id="CHEBI:30616"/>
        <dbReference type="ChEBI" id="CHEBI:58702"/>
        <dbReference type="ChEBI" id="CHEBI:456216"/>
        <dbReference type="EC" id="2.7.1.40"/>
    </reaction>
</comment>
<dbReference type="PROSITE" id="PS00110">
    <property type="entry name" value="PYRUVATE_KINASE"/>
    <property type="match status" value="1"/>
</dbReference>
<keyword evidence="11 15" id="KW-0460">Magnesium</keyword>
<comment type="similarity">
    <text evidence="4 15">Belongs to the pyruvate kinase family.</text>
</comment>
<dbReference type="InterPro" id="IPR015793">
    <property type="entry name" value="Pyrv_Knase_brl"/>
</dbReference>
<dbReference type="SUPFAM" id="SSF50800">
    <property type="entry name" value="PK beta-barrel domain-like"/>
    <property type="match status" value="1"/>
</dbReference>
<dbReference type="UniPathway" id="UPA00109">
    <property type="reaction ID" value="UER00188"/>
</dbReference>
<dbReference type="Gene3D" id="3.40.1380.20">
    <property type="entry name" value="Pyruvate kinase, C-terminal domain"/>
    <property type="match status" value="1"/>
</dbReference>
<dbReference type="EC" id="2.7.1.40" evidence="5 14"/>
<comment type="cofactor">
    <cofactor evidence="1">
        <name>Mg(2+)</name>
        <dbReference type="ChEBI" id="CHEBI:18420"/>
    </cofactor>
</comment>
<dbReference type="GO" id="GO:0016301">
    <property type="term" value="F:kinase activity"/>
    <property type="evidence" value="ECO:0007669"/>
    <property type="project" value="UniProtKB-KW"/>
</dbReference>
<dbReference type="Proteomes" id="UP000000323">
    <property type="component" value="Chromosome 1"/>
</dbReference>
<evidence type="ECO:0000259" key="17">
    <source>
        <dbReference type="Pfam" id="PF02887"/>
    </source>
</evidence>
<dbReference type="AlphaFoldDB" id="D1CCU2"/>
<dbReference type="EMBL" id="CP001825">
    <property type="protein sequence ID" value="ACZ42607.1"/>
    <property type="molecule type" value="Genomic_DNA"/>
</dbReference>
<dbReference type="InterPro" id="IPR001697">
    <property type="entry name" value="Pyr_Knase"/>
</dbReference>
<gene>
    <name evidence="18" type="ordered locus">Tter_1701</name>
</gene>
<reference evidence="19" key="1">
    <citation type="journal article" date="2010" name="Stand. Genomic Sci.">
        <title>Complete genome sequence of 'Thermobaculum terrenum' type strain (YNP1).</title>
        <authorList>
            <person name="Kiss H."/>
            <person name="Cleland D."/>
            <person name="Lapidus A."/>
            <person name="Lucas S."/>
            <person name="Glavina Del Rio T."/>
            <person name="Nolan M."/>
            <person name="Tice H."/>
            <person name="Han C."/>
            <person name="Goodwin L."/>
            <person name="Pitluck S."/>
            <person name="Liolios K."/>
            <person name="Ivanova N."/>
            <person name="Mavromatis K."/>
            <person name="Ovchinnikova G."/>
            <person name="Pati A."/>
            <person name="Chen A."/>
            <person name="Palaniappan K."/>
            <person name="Land M."/>
            <person name="Hauser L."/>
            <person name="Chang Y."/>
            <person name="Jeffries C."/>
            <person name="Lu M."/>
            <person name="Brettin T."/>
            <person name="Detter J."/>
            <person name="Goker M."/>
            <person name="Tindall B."/>
            <person name="Beck B."/>
            <person name="McDermott T."/>
            <person name="Woyke T."/>
            <person name="Bristow J."/>
            <person name="Eisen J."/>
            <person name="Markowitz V."/>
            <person name="Hugenholtz P."/>
            <person name="Kyrpides N."/>
            <person name="Klenk H."/>
            <person name="Cheng J."/>
        </authorList>
    </citation>
    <scope>NUCLEOTIDE SEQUENCE [LARGE SCALE GENOMIC DNA]</scope>
    <source>
        <strain evidence="19">ATCC BAA-798 / YNP1</strain>
    </source>
</reference>
<dbReference type="PRINTS" id="PR01050">
    <property type="entry name" value="PYRUVTKNASE"/>
</dbReference>
<keyword evidence="13 18" id="KW-0670">Pyruvate</keyword>
<dbReference type="GO" id="GO:0030955">
    <property type="term" value="F:potassium ion binding"/>
    <property type="evidence" value="ECO:0007669"/>
    <property type="project" value="UniProtKB-UniRule"/>
</dbReference>
<evidence type="ECO:0000313" key="18">
    <source>
        <dbReference type="EMBL" id="ACZ42607.1"/>
    </source>
</evidence>
<organism evidence="18 19">
    <name type="scientific">Thermobaculum terrenum (strain ATCC BAA-798 / CCMEE 7001 / YNP1)</name>
    <dbReference type="NCBI Taxonomy" id="525904"/>
    <lineage>
        <taxon>Bacteria</taxon>
        <taxon>Bacillati</taxon>
        <taxon>Chloroflexota</taxon>
        <taxon>Chloroflexia</taxon>
        <taxon>Candidatus Thermobaculales</taxon>
        <taxon>Candidatus Thermobaculaceae</taxon>
        <taxon>Thermobaculum</taxon>
    </lineage>
</organism>
<feature type="domain" description="Pyruvate kinase C-terminal" evidence="17">
    <location>
        <begin position="358"/>
        <end position="471"/>
    </location>
</feature>
<dbReference type="RefSeq" id="WP_012875641.1">
    <property type="nucleotide sequence ID" value="NC_013525.1"/>
</dbReference>
<dbReference type="PANTHER" id="PTHR11817">
    <property type="entry name" value="PYRUVATE KINASE"/>
    <property type="match status" value="1"/>
</dbReference>
<dbReference type="NCBIfam" id="NF004978">
    <property type="entry name" value="PRK06354.1"/>
    <property type="match status" value="1"/>
</dbReference>
<dbReference type="Gene3D" id="3.20.20.60">
    <property type="entry name" value="Phosphoenolpyruvate-binding domains"/>
    <property type="match status" value="1"/>
</dbReference>
<dbReference type="InterPro" id="IPR018209">
    <property type="entry name" value="Pyrv_Knase_AS"/>
</dbReference>
<keyword evidence="10" id="KW-0067">ATP-binding</keyword>
<dbReference type="Gene3D" id="2.40.33.10">
    <property type="entry name" value="PK beta-barrel domain-like"/>
    <property type="match status" value="1"/>
</dbReference>
<dbReference type="SUPFAM" id="SSF51621">
    <property type="entry name" value="Phosphoenolpyruvate/pyruvate domain"/>
    <property type="match status" value="1"/>
</dbReference>
<dbReference type="Pfam" id="PF02887">
    <property type="entry name" value="PK_C"/>
    <property type="match status" value="1"/>
</dbReference>
<evidence type="ECO:0000256" key="15">
    <source>
        <dbReference type="RuleBase" id="RU000504"/>
    </source>
</evidence>
<evidence type="ECO:0000313" key="19">
    <source>
        <dbReference type="Proteomes" id="UP000000323"/>
    </source>
</evidence>
<keyword evidence="12 15" id="KW-0324">Glycolysis</keyword>
<evidence type="ECO:0000256" key="1">
    <source>
        <dbReference type="ARBA" id="ARBA00001946"/>
    </source>
</evidence>
<keyword evidence="7" id="KW-0479">Metal-binding</keyword>
<evidence type="ECO:0000256" key="14">
    <source>
        <dbReference type="NCBIfam" id="TIGR01064"/>
    </source>
</evidence>
<dbReference type="FunFam" id="3.20.20.60:FF:000025">
    <property type="entry name" value="Pyruvate kinase"/>
    <property type="match status" value="1"/>
</dbReference>
<comment type="cofactor">
    <cofactor evidence="2">
        <name>K(+)</name>
        <dbReference type="ChEBI" id="CHEBI:29103"/>
    </cofactor>
</comment>
<dbReference type="GO" id="GO:0000287">
    <property type="term" value="F:magnesium ion binding"/>
    <property type="evidence" value="ECO:0007669"/>
    <property type="project" value="UniProtKB-UniRule"/>
</dbReference>
<dbReference type="InterPro" id="IPR011037">
    <property type="entry name" value="Pyrv_Knase-like_insert_dom_sf"/>
</dbReference>
<comment type="pathway">
    <text evidence="3 15">Carbohydrate degradation; glycolysis; pyruvate from D-glyceraldehyde 3-phosphate: step 5/5.</text>
</comment>
<dbReference type="Pfam" id="PF00224">
    <property type="entry name" value="PK"/>
    <property type="match status" value="1"/>
</dbReference>
<feature type="domain" description="Pyruvate kinase barrel" evidence="16">
    <location>
        <begin position="8"/>
        <end position="328"/>
    </location>
</feature>
<dbReference type="KEGG" id="ttr:Tter_1701"/>
<dbReference type="InterPro" id="IPR015795">
    <property type="entry name" value="Pyrv_Knase_C"/>
</dbReference>
<evidence type="ECO:0000256" key="9">
    <source>
        <dbReference type="ARBA" id="ARBA00022777"/>
    </source>
</evidence>
<dbReference type="InterPro" id="IPR040442">
    <property type="entry name" value="Pyrv_kinase-like_dom_sf"/>
</dbReference>
<keyword evidence="8" id="KW-0547">Nucleotide-binding</keyword>
<sequence>MPRTIRPATKIVATIGPATSSETMIRALIEAGVDVFRLNFSHSDPEMHASVAKSIRKISSLLDIPVSILQDLQGPKIRVGEFEGGGPITLSAGDRITLTSRPVLGNAKLVPTTYEHIAEDTKPGDIILLDDGNLELRVLDSKDTDVLCEVVRGGFLYEHKGINLPGVPLSTPALTEKDIQDLKIGRELEVDYVALSFVRKPSDVELAKKVLRDLDSDAPVISKLEKPEAIANLDDILCVSDGVMVARGDLGVEMPPERVPIIQKQVIRKCQERGLPAITATQMLESMISSPRPTRAEASDVANAILDGTDAVMLSGETAVGKYPVEAVRMMRRIAMETEKSIPTRKTESFTNMNPVRALSDAACSMAEDLPEVCAVVPMTRSGYTAQIMSSTRVSVPILAYTYSEKVRRRLALWWGVRALLMPKQDRIEDSVAWVEQDLLDRGYVEPGSMILITGGMPIPGPTKTNFIKLHVVAGSDT</sequence>